<name>A0ABU6YWK0_9FABA</name>
<evidence type="ECO:0000313" key="1">
    <source>
        <dbReference type="EMBL" id="MED6214594.1"/>
    </source>
</evidence>
<proteinExistence type="predicted"/>
<keyword evidence="2" id="KW-1185">Reference proteome</keyword>
<organism evidence="1 2">
    <name type="scientific">Stylosanthes scabra</name>
    <dbReference type="NCBI Taxonomy" id="79078"/>
    <lineage>
        <taxon>Eukaryota</taxon>
        <taxon>Viridiplantae</taxon>
        <taxon>Streptophyta</taxon>
        <taxon>Embryophyta</taxon>
        <taxon>Tracheophyta</taxon>
        <taxon>Spermatophyta</taxon>
        <taxon>Magnoliopsida</taxon>
        <taxon>eudicotyledons</taxon>
        <taxon>Gunneridae</taxon>
        <taxon>Pentapetalae</taxon>
        <taxon>rosids</taxon>
        <taxon>fabids</taxon>
        <taxon>Fabales</taxon>
        <taxon>Fabaceae</taxon>
        <taxon>Papilionoideae</taxon>
        <taxon>50 kb inversion clade</taxon>
        <taxon>dalbergioids sensu lato</taxon>
        <taxon>Dalbergieae</taxon>
        <taxon>Pterocarpus clade</taxon>
        <taxon>Stylosanthes</taxon>
    </lineage>
</organism>
<sequence length="143" mass="16129">MKAVKKKKKHEKDKSRKKNELKCCSMGNLIDKLKFFKEALHNNKNIDCNLARDNSKWKAPHAAACHDCAAAQNQNLEFGSLCQGRATSRPPCTRAVDVRESFQTRIRDTPTSESDQVVPQKSGISFPTRRRALTNISNKCSPK</sequence>
<dbReference type="EMBL" id="JASCZI010245275">
    <property type="protein sequence ID" value="MED6214594.1"/>
    <property type="molecule type" value="Genomic_DNA"/>
</dbReference>
<gene>
    <name evidence="1" type="ORF">PIB30_104512</name>
</gene>
<reference evidence="1 2" key="1">
    <citation type="journal article" date="2023" name="Plants (Basel)">
        <title>Bridging the Gap: Combining Genomics and Transcriptomics Approaches to Understand Stylosanthes scabra, an Orphan Legume from the Brazilian Caatinga.</title>
        <authorList>
            <person name="Ferreira-Neto J.R.C."/>
            <person name="da Silva M.D."/>
            <person name="Binneck E."/>
            <person name="de Melo N.F."/>
            <person name="da Silva R.H."/>
            <person name="de Melo A.L.T.M."/>
            <person name="Pandolfi V."/>
            <person name="Bustamante F.O."/>
            <person name="Brasileiro-Vidal A.C."/>
            <person name="Benko-Iseppon A.M."/>
        </authorList>
    </citation>
    <scope>NUCLEOTIDE SEQUENCE [LARGE SCALE GENOMIC DNA]</scope>
    <source>
        <tissue evidence="1">Leaves</tissue>
    </source>
</reference>
<protein>
    <submittedName>
        <fullName evidence="1">Uncharacterized protein</fullName>
    </submittedName>
</protein>
<evidence type="ECO:0000313" key="2">
    <source>
        <dbReference type="Proteomes" id="UP001341840"/>
    </source>
</evidence>
<comment type="caution">
    <text evidence="1">The sequence shown here is derived from an EMBL/GenBank/DDBJ whole genome shotgun (WGS) entry which is preliminary data.</text>
</comment>
<accession>A0ABU6YWK0</accession>
<dbReference type="Proteomes" id="UP001341840">
    <property type="component" value="Unassembled WGS sequence"/>
</dbReference>